<keyword evidence="3" id="KW-0472">Membrane</keyword>
<organism evidence="6 7">
    <name type="scientific">Actinoalloteichus fjordicus</name>
    <dbReference type="NCBI Taxonomy" id="1612552"/>
    <lineage>
        <taxon>Bacteria</taxon>
        <taxon>Bacillati</taxon>
        <taxon>Actinomycetota</taxon>
        <taxon>Actinomycetes</taxon>
        <taxon>Pseudonocardiales</taxon>
        <taxon>Pseudonocardiaceae</taxon>
        <taxon>Actinoalloteichus</taxon>
    </lineage>
</organism>
<feature type="domain" description="LytR/CpsA/Psr regulator C-terminal" evidence="5">
    <location>
        <begin position="522"/>
        <end position="605"/>
    </location>
</feature>
<evidence type="ECO:0000313" key="7">
    <source>
        <dbReference type="Proteomes" id="UP000185511"/>
    </source>
</evidence>
<dbReference type="Gene3D" id="3.30.70.2390">
    <property type="match status" value="1"/>
</dbReference>
<feature type="region of interest" description="Disordered" evidence="2">
    <location>
        <begin position="610"/>
        <end position="677"/>
    </location>
</feature>
<accession>A0AAC9LH56</accession>
<dbReference type="AlphaFoldDB" id="A0AAC9LH56"/>
<dbReference type="InterPro" id="IPR027381">
    <property type="entry name" value="LytR/CpsA/Psr_C"/>
</dbReference>
<sequence>MPPVSDARRDPGPMTEETPLTRHTRNIDETLARFSAVHDEMQAELAEKERRRGKLGKIINKFIDDDDEPFDDGDPPTTTIRVDANPRRRFARRTTPADGAESAEQPHEDDEFDAKLDHGDDDDDPPPPSVKAKTVVPAPSAKPAPARMAGRAVAVVLASMIFLVTGFGWGARGWVDNQFREISALDDDSGLVNEPEKQYGDENFLIVGSDSRAGASEGDNVGTTEDHDGALADAVMVAHIPASRERVVVVSFARDLEVARPECERWDSTTGDYLGEQIPPEEYAQLNEVYGIGGPQCLRKVVQSISGLSFSHFVGIDFNGFRDMVDAVDGVEICTPIPLIDDELGTVIPTAGQQVIDGAAALNYVRARSVQGDITSDYGRMYRQQLFLSSLLRKVMSSEVLLDPGQLTGFVQAFARNTFGENLSVDGLMTLAQSLQSLQTGRITFVTLPTVGTANERNNEVMRPDDVNALFQAIIDDQPLPDEAPLPGEENESADSDNAGAAAGDDGAGSADSADLVSPDGIRIQVLNGSEMSGASRTVSASLGELGFDVVFYGNAPAPVDQTTVRYAPQRAAEAATLAATLNNAVLEEDPSVGGAVVLVIGPDYDGDVSAPSRGTSAGGVSIGPSSLSAADSGEGGEGTEDSEGAAGGADGEPSGVPDNLNTINAENAECGFWEGG</sequence>
<feature type="transmembrane region" description="Helical" evidence="3">
    <location>
        <begin position="152"/>
        <end position="171"/>
    </location>
</feature>
<keyword evidence="3" id="KW-1133">Transmembrane helix</keyword>
<dbReference type="Gene3D" id="3.40.630.190">
    <property type="entry name" value="LCP protein"/>
    <property type="match status" value="1"/>
</dbReference>
<gene>
    <name evidence="6" type="ORF">UA74_29080</name>
</gene>
<feature type="region of interest" description="Disordered" evidence="2">
    <location>
        <begin position="1"/>
        <end position="26"/>
    </location>
</feature>
<dbReference type="Proteomes" id="UP000185511">
    <property type="component" value="Chromosome"/>
</dbReference>
<keyword evidence="3" id="KW-0812">Transmembrane</keyword>
<feature type="region of interest" description="Disordered" evidence="2">
    <location>
        <begin position="61"/>
        <end position="143"/>
    </location>
</feature>
<dbReference type="Pfam" id="PF13399">
    <property type="entry name" value="LytR_C"/>
    <property type="match status" value="1"/>
</dbReference>
<name>A0AAC9LH56_9PSEU</name>
<evidence type="ECO:0000256" key="1">
    <source>
        <dbReference type="ARBA" id="ARBA00006068"/>
    </source>
</evidence>
<feature type="compositionally biased region" description="Low complexity" evidence="2">
    <location>
        <begin position="496"/>
        <end position="515"/>
    </location>
</feature>
<evidence type="ECO:0000259" key="4">
    <source>
        <dbReference type="Pfam" id="PF03816"/>
    </source>
</evidence>
<dbReference type="PANTHER" id="PTHR33392">
    <property type="entry name" value="POLYISOPRENYL-TEICHOIC ACID--PEPTIDOGLYCAN TEICHOIC ACID TRANSFERASE TAGU"/>
    <property type="match status" value="1"/>
</dbReference>
<dbReference type="PANTHER" id="PTHR33392:SF6">
    <property type="entry name" value="POLYISOPRENYL-TEICHOIC ACID--PEPTIDOGLYCAN TEICHOIC ACID TRANSFERASE TAGU"/>
    <property type="match status" value="1"/>
</dbReference>
<feature type="compositionally biased region" description="Acidic residues" evidence="2">
    <location>
        <begin position="64"/>
        <end position="74"/>
    </location>
</feature>
<dbReference type="InterPro" id="IPR004474">
    <property type="entry name" value="LytR_CpsA_psr"/>
</dbReference>
<evidence type="ECO:0000259" key="5">
    <source>
        <dbReference type="Pfam" id="PF13399"/>
    </source>
</evidence>
<feature type="region of interest" description="Disordered" evidence="2">
    <location>
        <begin position="479"/>
        <end position="516"/>
    </location>
</feature>
<evidence type="ECO:0000256" key="2">
    <source>
        <dbReference type="SAM" id="MobiDB-lite"/>
    </source>
</evidence>
<dbReference type="EMBL" id="CP016076">
    <property type="protein sequence ID" value="APU17808.1"/>
    <property type="molecule type" value="Genomic_DNA"/>
</dbReference>
<proteinExistence type="inferred from homology"/>
<evidence type="ECO:0000256" key="3">
    <source>
        <dbReference type="SAM" id="Phobius"/>
    </source>
</evidence>
<feature type="compositionally biased region" description="Low complexity" evidence="2">
    <location>
        <begin position="130"/>
        <end position="143"/>
    </location>
</feature>
<keyword evidence="7" id="KW-1185">Reference proteome</keyword>
<protein>
    <submittedName>
        <fullName evidence="6">Transcriptional attenuator, LytR family</fullName>
    </submittedName>
</protein>
<comment type="similarity">
    <text evidence="1">Belongs to the LytR/CpsA/Psr (LCP) family.</text>
</comment>
<feature type="domain" description="Cell envelope-related transcriptional attenuator" evidence="4">
    <location>
        <begin position="232"/>
        <end position="396"/>
    </location>
</feature>
<dbReference type="InterPro" id="IPR050922">
    <property type="entry name" value="LytR/CpsA/Psr_CW_biosynth"/>
</dbReference>
<dbReference type="KEGG" id="acad:UA74_29080"/>
<dbReference type="NCBIfam" id="TIGR00350">
    <property type="entry name" value="lytR_cpsA_psr"/>
    <property type="match status" value="1"/>
</dbReference>
<feature type="compositionally biased region" description="Basic and acidic residues" evidence="2">
    <location>
        <begin position="1"/>
        <end position="11"/>
    </location>
</feature>
<evidence type="ECO:0000313" key="6">
    <source>
        <dbReference type="EMBL" id="APU17808.1"/>
    </source>
</evidence>
<dbReference type="Pfam" id="PF03816">
    <property type="entry name" value="LytR_cpsA_psr"/>
    <property type="match status" value="1"/>
</dbReference>
<reference evidence="7" key="1">
    <citation type="submission" date="2016-06" db="EMBL/GenBank/DDBJ databases">
        <title>Complete genome sequence of Actinoalloteichus fjordicus DSM 46855 (=ADI127-17), type strain of the new species Actinoalloteichus fjordicus.</title>
        <authorList>
            <person name="Ruckert C."/>
            <person name="Nouioui I."/>
            <person name="Willmese J."/>
            <person name="van Wezel G."/>
            <person name="Klenk H.-P."/>
            <person name="Kalinowski J."/>
            <person name="Zotchev S.B."/>
        </authorList>
    </citation>
    <scope>NUCLEOTIDE SEQUENCE [LARGE SCALE GENOMIC DNA]</scope>
    <source>
        <strain evidence="7">ADI127-7</strain>
    </source>
</reference>